<dbReference type="Proteomes" id="UP000526184">
    <property type="component" value="Unassembled WGS sequence"/>
</dbReference>
<dbReference type="AlphaFoldDB" id="A0A7Z0PEN9"/>
<dbReference type="EMBL" id="JABMKT010000014">
    <property type="protein sequence ID" value="NYV27894.1"/>
    <property type="molecule type" value="Genomic_DNA"/>
</dbReference>
<evidence type="ECO:0000256" key="3">
    <source>
        <dbReference type="ARBA" id="ARBA00022801"/>
    </source>
</evidence>
<dbReference type="SUPFAM" id="SSF118010">
    <property type="entry name" value="TM1457-like"/>
    <property type="match status" value="1"/>
</dbReference>
<evidence type="ECO:0000256" key="2">
    <source>
        <dbReference type="ARBA" id="ARBA00022670"/>
    </source>
</evidence>
<dbReference type="PANTHER" id="PTHR39178">
    <property type="entry name" value="HYPOTHETICAL RIBOSOME-ASSOCIATED PROTEIN"/>
    <property type="match status" value="1"/>
</dbReference>
<dbReference type="GO" id="GO:0006508">
    <property type="term" value="P:proteolysis"/>
    <property type="evidence" value="ECO:0007669"/>
    <property type="project" value="UniProtKB-KW"/>
</dbReference>
<keyword evidence="4" id="KW-0788">Thiol protease</keyword>
<accession>A0A7Z0PEN9</accession>
<dbReference type="Gene3D" id="3.30.70.1490">
    <property type="entry name" value="Cysteine protease Prp"/>
    <property type="match status" value="1"/>
</dbReference>
<dbReference type="InterPro" id="IPR036764">
    <property type="entry name" value="Peptidase_Prp_sf"/>
</dbReference>
<evidence type="ECO:0000256" key="4">
    <source>
        <dbReference type="ARBA" id="ARBA00022807"/>
    </source>
</evidence>
<evidence type="ECO:0000256" key="5">
    <source>
        <dbReference type="ARBA" id="ARBA00044503"/>
    </source>
</evidence>
<dbReference type="PANTHER" id="PTHR39178:SF1">
    <property type="entry name" value="RIBOSOMAL-PROCESSING CYSTEINE PROTEASE PRP"/>
    <property type="match status" value="1"/>
</dbReference>
<dbReference type="RefSeq" id="WP_067323077.1">
    <property type="nucleotide sequence ID" value="NZ_CBCRWS010000036.1"/>
</dbReference>
<evidence type="ECO:0000313" key="7">
    <source>
        <dbReference type="EMBL" id="NYV27894.1"/>
    </source>
</evidence>
<organism evidence="7 8">
    <name type="scientific">Streptobacillus felis</name>
    <dbReference type="NCBI Taxonomy" id="1384509"/>
    <lineage>
        <taxon>Bacteria</taxon>
        <taxon>Fusobacteriati</taxon>
        <taxon>Fusobacteriota</taxon>
        <taxon>Fusobacteriia</taxon>
        <taxon>Fusobacteriales</taxon>
        <taxon>Leptotrichiaceae</taxon>
        <taxon>Streptobacillus</taxon>
    </lineage>
</organism>
<dbReference type="InterPro" id="IPR007422">
    <property type="entry name" value="Peptidase_Prp"/>
</dbReference>
<comment type="similarity">
    <text evidence="5">Belongs to the Prp family.</text>
</comment>
<gene>
    <name evidence="7" type="ORF">HP397_03530</name>
</gene>
<name>A0A7Z0PEN9_9FUSO</name>
<proteinExistence type="inferred from homology"/>
<reference evidence="7 8" key="1">
    <citation type="submission" date="2020-05" db="EMBL/GenBank/DDBJ databases">
        <title>Streptobacillus felis strain LHL191014123.</title>
        <authorList>
            <person name="Fawzy A."/>
            <person name="Rau J."/>
            <person name="Risse K."/>
            <person name="Schauerte N."/>
            <person name="Geiger C."/>
            <person name="Blom J."/>
            <person name="Imirzalioglu C."/>
            <person name="Falgenhauer J."/>
            <person name="Bach A."/>
            <person name="Herden C."/>
            <person name="Eisenberg T."/>
        </authorList>
    </citation>
    <scope>NUCLEOTIDE SEQUENCE [LARGE SCALE GENOMIC DNA]</scope>
    <source>
        <strain evidence="7 8">LHL191014123</strain>
    </source>
</reference>
<dbReference type="Pfam" id="PF04327">
    <property type="entry name" value="Peptidase_Prp"/>
    <property type="match status" value="1"/>
</dbReference>
<keyword evidence="8" id="KW-1185">Reference proteome</keyword>
<evidence type="ECO:0000313" key="8">
    <source>
        <dbReference type="Proteomes" id="UP000526184"/>
    </source>
</evidence>
<keyword evidence="1" id="KW-0690">Ribosome biogenesis</keyword>
<keyword evidence="2 7" id="KW-0645">Protease</keyword>
<evidence type="ECO:0000256" key="6">
    <source>
        <dbReference type="ARBA" id="ARBA00044538"/>
    </source>
</evidence>
<protein>
    <recommendedName>
        <fullName evidence="6">Ribosomal processing cysteine protease Prp</fullName>
    </recommendedName>
</protein>
<dbReference type="CDD" id="cd16332">
    <property type="entry name" value="Prp-like"/>
    <property type="match status" value="1"/>
</dbReference>
<comment type="caution">
    <text evidence="7">The sequence shown here is derived from an EMBL/GenBank/DDBJ whole genome shotgun (WGS) entry which is preliminary data.</text>
</comment>
<sequence>MTNIEFSEKEDKIVSFLIKGHTEAYNYGEDIVCASISATSIMTLNGLIEVLKIKKLNYEMKDGYIFCDLRNVSEEDLNNAQSLLKSLSIMLKTISEDYPKNVQFRARRYGK</sequence>
<dbReference type="OrthoDB" id="48998at2"/>
<dbReference type="GO" id="GO:0008234">
    <property type="term" value="F:cysteine-type peptidase activity"/>
    <property type="evidence" value="ECO:0007669"/>
    <property type="project" value="UniProtKB-KW"/>
</dbReference>
<evidence type="ECO:0000256" key="1">
    <source>
        <dbReference type="ARBA" id="ARBA00022517"/>
    </source>
</evidence>
<keyword evidence="3" id="KW-0378">Hydrolase</keyword>
<dbReference type="GO" id="GO:0042254">
    <property type="term" value="P:ribosome biogenesis"/>
    <property type="evidence" value="ECO:0007669"/>
    <property type="project" value="UniProtKB-KW"/>
</dbReference>